<protein>
    <submittedName>
        <fullName evidence="4">Ovule protein</fullName>
    </submittedName>
</protein>
<dbReference type="AlphaFoldDB" id="A0A183DCM0"/>
<evidence type="ECO:0000313" key="4">
    <source>
        <dbReference type="WBParaSite" id="GPUH_0000647001-mRNA-1"/>
    </source>
</evidence>
<evidence type="ECO:0000256" key="1">
    <source>
        <dbReference type="SAM" id="MobiDB-lite"/>
    </source>
</evidence>
<keyword evidence="3" id="KW-1185">Reference proteome</keyword>
<accession>A0A183DCM0</accession>
<organism evidence="4">
    <name type="scientific">Gongylonema pulchrum</name>
    <dbReference type="NCBI Taxonomy" id="637853"/>
    <lineage>
        <taxon>Eukaryota</taxon>
        <taxon>Metazoa</taxon>
        <taxon>Ecdysozoa</taxon>
        <taxon>Nematoda</taxon>
        <taxon>Chromadorea</taxon>
        <taxon>Rhabditida</taxon>
        <taxon>Spirurina</taxon>
        <taxon>Spiruromorpha</taxon>
        <taxon>Spiruroidea</taxon>
        <taxon>Gongylonematidae</taxon>
        <taxon>Gongylonema</taxon>
    </lineage>
</organism>
<feature type="region of interest" description="Disordered" evidence="1">
    <location>
        <begin position="158"/>
        <end position="185"/>
    </location>
</feature>
<reference evidence="2 3" key="2">
    <citation type="submission" date="2018-11" db="EMBL/GenBank/DDBJ databases">
        <authorList>
            <consortium name="Pathogen Informatics"/>
        </authorList>
    </citation>
    <scope>NUCLEOTIDE SEQUENCE [LARGE SCALE GENOMIC DNA]</scope>
</reference>
<gene>
    <name evidence="2" type="ORF">GPUH_LOCUS6464</name>
</gene>
<sequence>MNPTFLTTTDPSASSRLFAMHSSFSSAGDDHPVMATTEAIFTSSPNIFSTPSVPKSNAISYSKKNGSIANVDPDSEINPMEAFGLTKLVRTTDAEDLAVDAEDSFGPETSRVLLPSASSFAAFSFTTTTTTTRAPMIANSWNFGNNIIVSTDYEEEPKLTNQELPKPASRMPYKEYTKPSSVAQPTVMQGEFGRTKSGSSLVYDPNQVPQQLPQQTGKIFIGRTSLPFFPFHNQPG</sequence>
<evidence type="ECO:0000313" key="3">
    <source>
        <dbReference type="Proteomes" id="UP000271098"/>
    </source>
</evidence>
<proteinExistence type="predicted"/>
<dbReference type="WBParaSite" id="GPUH_0000647001-mRNA-1">
    <property type="protein sequence ID" value="GPUH_0000647001-mRNA-1"/>
    <property type="gene ID" value="GPUH_0000647001"/>
</dbReference>
<dbReference type="Proteomes" id="UP000271098">
    <property type="component" value="Unassembled WGS sequence"/>
</dbReference>
<dbReference type="EMBL" id="UYRT01015243">
    <property type="protein sequence ID" value="VDK54851.1"/>
    <property type="molecule type" value="Genomic_DNA"/>
</dbReference>
<evidence type="ECO:0000313" key="2">
    <source>
        <dbReference type="EMBL" id="VDK54851.1"/>
    </source>
</evidence>
<reference evidence="4" key="1">
    <citation type="submission" date="2016-06" db="UniProtKB">
        <authorList>
            <consortium name="WormBaseParasite"/>
        </authorList>
    </citation>
    <scope>IDENTIFICATION</scope>
</reference>
<name>A0A183DCM0_9BILA</name>